<evidence type="ECO:0000256" key="5">
    <source>
        <dbReference type="ARBA" id="ARBA00022835"/>
    </source>
</evidence>
<feature type="domain" description="Exoribonuclease phosphorolytic" evidence="7">
    <location>
        <begin position="33"/>
        <end position="176"/>
    </location>
</feature>
<keyword evidence="4" id="KW-0963">Cytoplasm</keyword>
<evidence type="ECO:0000313" key="8">
    <source>
        <dbReference type="EMBL" id="RDX51537.1"/>
    </source>
</evidence>
<dbReference type="InterPro" id="IPR027408">
    <property type="entry name" value="PNPase/RNase_PH_dom_sf"/>
</dbReference>
<dbReference type="OrthoDB" id="272245at2759"/>
<dbReference type="Proteomes" id="UP000256964">
    <property type="component" value="Unassembled WGS sequence"/>
</dbReference>
<keyword evidence="5" id="KW-0271">Exosome</keyword>
<comment type="subcellular location">
    <subcellularLocation>
        <location evidence="1">Cytoplasm</location>
    </subcellularLocation>
    <subcellularLocation>
        <location evidence="2">Nucleus</location>
        <location evidence="2">Nucleolus</location>
    </subcellularLocation>
</comment>
<dbReference type="InterPro" id="IPR001247">
    <property type="entry name" value="ExoRNase_PH_dom1"/>
</dbReference>
<dbReference type="InterPro" id="IPR020568">
    <property type="entry name" value="Ribosomal_Su5_D2-typ_SF"/>
</dbReference>
<name>A0A371DG82_9APHY</name>
<dbReference type="AlphaFoldDB" id="A0A371DG82"/>
<dbReference type="SUPFAM" id="SSF55666">
    <property type="entry name" value="Ribonuclease PH domain 2-like"/>
    <property type="match status" value="1"/>
</dbReference>
<accession>A0A371DG82</accession>
<dbReference type="STRING" id="139420.A0A371DG82"/>
<gene>
    <name evidence="8" type="ORF">OH76DRAFT_1401418</name>
</gene>
<comment type="similarity">
    <text evidence="3">Belongs to the RNase PH family.</text>
</comment>
<dbReference type="GO" id="GO:0005730">
    <property type="term" value="C:nucleolus"/>
    <property type="evidence" value="ECO:0007669"/>
    <property type="project" value="UniProtKB-SubCell"/>
</dbReference>
<dbReference type="Gene3D" id="3.30.230.70">
    <property type="entry name" value="GHMP Kinase, N-terminal domain"/>
    <property type="match status" value="1"/>
</dbReference>
<evidence type="ECO:0000256" key="4">
    <source>
        <dbReference type="ARBA" id="ARBA00022490"/>
    </source>
</evidence>
<dbReference type="EMBL" id="KZ857394">
    <property type="protein sequence ID" value="RDX51537.1"/>
    <property type="molecule type" value="Genomic_DNA"/>
</dbReference>
<dbReference type="SUPFAM" id="SSF54211">
    <property type="entry name" value="Ribosomal protein S5 domain 2-like"/>
    <property type="match status" value="1"/>
</dbReference>
<dbReference type="InterPro" id="IPR036345">
    <property type="entry name" value="ExoRNase_PH_dom2_sf"/>
</dbReference>
<evidence type="ECO:0000313" key="9">
    <source>
        <dbReference type="Proteomes" id="UP000256964"/>
    </source>
</evidence>
<dbReference type="GO" id="GO:0071028">
    <property type="term" value="P:nuclear mRNA surveillance"/>
    <property type="evidence" value="ECO:0007669"/>
    <property type="project" value="TreeGrafter"/>
</dbReference>
<dbReference type="GO" id="GO:0071038">
    <property type="term" value="P:TRAMP-dependent tRNA surveillance pathway"/>
    <property type="evidence" value="ECO:0007669"/>
    <property type="project" value="TreeGrafter"/>
</dbReference>
<dbReference type="GO" id="GO:0034476">
    <property type="term" value="P:U5 snRNA 3'-end processing"/>
    <property type="evidence" value="ECO:0007669"/>
    <property type="project" value="TreeGrafter"/>
</dbReference>
<evidence type="ECO:0000256" key="2">
    <source>
        <dbReference type="ARBA" id="ARBA00004604"/>
    </source>
</evidence>
<dbReference type="GO" id="GO:0016075">
    <property type="term" value="P:rRNA catabolic process"/>
    <property type="evidence" value="ECO:0007669"/>
    <property type="project" value="TreeGrafter"/>
</dbReference>
<dbReference type="GO" id="GO:0071035">
    <property type="term" value="P:nuclear polyadenylation-dependent rRNA catabolic process"/>
    <property type="evidence" value="ECO:0007669"/>
    <property type="project" value="TreeGrafter"/>
</dbReference>
<protein>
    <recommendedName>
        <fullName evidence="6">Ribosomal RNA-processing protein 42</fullName>
    </recommendedName>
</protein>
<evidence type="ECO:0000256" key="6">
    <source>
        <dbReference type="ARBA" id="ARBA00042523"/>
    </source>
</evidence>
<dbReference type="GO" id="GO:0034473">
    <property type="term" value="P:U1 snRNA 3'-end processing"/>
    <property type="evidence" value="ECO:0007669"/>
    <property type="project" value="TreeGrafter"/>
</dbReference>
<dbReference type="GO" id="GO:0035925">
    <property type="term" value="F:mRNA 3'-UTR AU-rich region binding"/>
    <property type="evidence" value="ECO:0007669"/>
    <property type="project" value="TreeGrafter"/>
</dbReference>
<evidence type="ECO:0000259" key="7">
    <source>
        <dbReference type="Pfam" id="PF01138"/>
    </source>
</evidence>
<proteinExistence type="inferred from homology"/>
<dbReference type="PANTHER" id="PTHR11097">
    <property type="entry name" value="EXOSOME COMPLEX EXONUCLEASE RIBOSOMAL RNA PROCESSING PROTEIN"/>
    <property type="match status" value="1"/>
</dbReference>
<keyword evidence="9" id="KW-1185">Reference proteome</keyword>
<organism evidence="8 9">
    <name type="scientific">Lentinus brumalis</name>
    <dbReference type="NCBI Taxonomy" id="2498619"/>
    <lineage>
        <taxon>Eukaryota</taxon>
        <taxon>Fungi</taxon>
        <taxon>Dikarya</taxon>
        <taxon>Basidiomycota</taxon>
        <taxon>Agaricomycotina</taxon>
        <taxon>Agaricomycetes</taxon>
        <taxon>Polyporales</taxon>
        <taxon>Polyporaceae</taxon>
        <taxon>Lentinus</taxon>
    </lineage>
</organism>
<dbReference type="PANTHER" id="PTHR11097:SF8">
    <property type="entry name" value="EXOSOME COMPLEX COMPONENT RRP42"/>
    <property type="match status" value="1"/>
</dbReference>
<dbReference type="InterPro" id="IPR050590">
    <property type="entry name" value="Exosome_comp_Rrp42_subfam"/>
</dbReference>
<dbReference type="Pfam" id="PF01138">
    <property type="entry name" value="RNase_PH"/>
    <property type="match status" value="1"/>
</dbReference>
<evidence type="ECO:0000256" key="1">
    <source>
        <dbReference type="ARBA" id="ARBA00004496"/>
    </source>
</evidence>
<dbReference type="GO" id="GO:0000176">
    <property type="term" value="C:nuclear exosome (RNase complex)"/>
    <property type="evidence" value="ECO:0007669"/>
    <property type="project" value="UniProtKB-ARBA"/>
</dbReference>
<dbReference type="GO" id="GO:0034475">
    <property type="term" value="P:U4 snRNA 3'-end processing"/>
    <property type="evidence" value="ECO:0007669"/>
    <property type="project" value="TreeGrafter"/>
</dbReference>
<evidence type="ECO:0000256" key="3">
    <source>
        <dbReference type="ARBA" id="ARBA00006678"/>
    </source>
</evidence>
<dbReference type="GO" id="GO:0000177">
    <property type="term" value="C:cytoplasmic exosome (RNase complex)"/>
    <property type="evidence" value="ECO:0007669"/>
    <property type="project" value="TreeGrafter"/>
</dbReference>
<dbReference type="GO" id="GO:0000467">
    <property type="term" value="P:exonucleolytic trimming to generate mature 3'-end of 5.8S rRNA from tricistronic rRNA transcript (SSU-rRNA, 5.8S rRNA, LSU-rRNA)"/>
    <property type="evidence" value="ECO:0007669"/>
    <property type="project" value="TreeGrafter"/>
</dbReference>
<reference evidence="8 9" key="1">
    <citation type="journal article" date="2018" name="Biotechnol. Biofuels">
        <title>Integrative visual omics of the white-rot fungus Polyporus brumalis exposes the biotechnological potential of its oxidative enzymes for delignifying raw plant biomass.</title>
        <authorList>
            <person name="Miyauchi S."/>
            <person name="Rancon A."/>
            <person name="Drula E."/>
            <person name="Hage H."/>
            <person name="Chaduli D."/>
            <person name="Favel A."/>
            <person name="Grisel S."/>
            <person name="Henrissat B."/>
            <person name="Herpoel-Gimbert I."/>
            <person name="Ruiz-Duenas F.J."/>
            <person name="Chevret D."/>
            <person name="Hainaut M."/>
            <person name="Lin J."/>
            <person name="Wang M."/>
            <person name="Pangilinan J."/>
            <person name="Lipzen A."/>
            <person name="Lesage-Meessen L."/>
            <person name="Navarro D."/>
            <person name="Riley R."/>
            <person name="Grigoriev I.V."/>
            <person name="Zhou S."/>
            <person name="Raouche S."/>
            <person name="Rosso M.N."/>
        </authorList>
    </citation>
    <scope>NUCLEOTIDE SEQUENCE [LARGE SCALE GENOMIC DNA]</scope>
    <source>
        <strain evidence="8 9">BRFM 1820</strain>
    </source>
</reference>
<sequence>MAATLLSKSERAYIQSSLKATPPLRADGRGLLDFRTVLLETGVAPLANGSARLNIGKMAREGGGGTEIVAAAKLEVEDVESGDGVDGGRVACSVTCSPAAYPHLSSNALDELQHDLSVILQQTIGHPSLHPRNLTIIPRKKSWLLNLDAVVLADAGNVVDALFMAARAALWDAKVPRTRAVQYRAPEALKSAKNDVPGAMDVDEGTSGFDTRDMARTAADFELPDYWDEGETLDGREKWPVCVTLNLLPPRHFLDATPAEEASVPQRLHLMFSFVPSAPPTLQAMRLLGSEELDLKDLKESIAFGEQYAKELFTALETKLREEDNRRNIKARDRFALMR</sequence>